<dbReference type="Pfam" id="PF04350">
    <property type="entry name" value="PilO"/>
    <property type="match status" value="1"/>
</dbReference>
<accession>A0A366IAS9</accession>
<dbReference type="InterPro" id="IPR014717">
    <property type="entry name" value="Transl_elong_EF1B/ribsomal_bS6"/>
</dbReference>
<dbReference type="GO" id="GO:0043683">
    <property type="term" value="P:type IV pilus assembly"/>
    <property type="evidence" value="ECO:0007669"/>
    <property type="project" value="InterPro"/>
</dbReference>
<dbReference type="EMBL" id="QNRX01000007">
    <property type="protein sequence ID" value="RBP65283.1"/>
    <property type="molecule type" value="Genomic_DNA"/>
</dbReference>
<dbReference type="RefSeq" id="WP_170128209.1">
    <property type="nucleotide sequence ID" value="NZ_CALNCS010000066.1"/>
</dbReference>
<protein>
    <submittedName>
        <fullName evidence="3">Pilus assembly protein PilO</fullName>
    </submittedName>
</protein>
<sequence>MNLSRREEVLLGLLLFLGIFSLYFFCLFWPKFQEFQKHGQFIKEKELECSEMEFLYSSKQLKDVDKQWSKAKKQIPSSMKLPDLYMNLLNLQKNSGVSYNLIEFGSLEKASQQVYEDGAILSKVDINVTLVGTYEQVDSFLKDLYGNERRLEVTRVHYENREGKIHATIGLVAFALLKENDPEWTQYDFVQGKSYGKSNPFVEEKNQSIDDNSEISNNIDQP</sequence>
<feature type="region of interest" description="Disordered" evidence="1">
    <location>
        <begin position="195"/>
        <end position="222"/>
    </location>
</feature>
<dbReference type="InterPro" id="IPR007445">
    <property type="entry name" value="PilO"/>
</dbReference>
<dbReference type="Proteomes" id="UP000253490">
    <property type="component" value="Unassembled WGS sequence"/>
</dbReference>
<organism evidence="3 4">
    <name type="scientific">Alkalibaculum bacchi</name>
    <dbReference type="NCBI Taxonomy" id="645887"/>
    <lineage>
        <taxon>Bacteria</taxon>
        <taxon>Bacillati</taxon>
        <taxon>Bacillota</taxon>
        <taxon>Clostridia</taxon>
        <taxon>Eubacteriales</taxon>
        <taxon>Eubacteriaceae</taxon>
        <taxon>Alkalibaculum</taxon>
    </lineage>
</organism>
<comment type="caution">
    <text evidence="3">The sequence shown here is derived from an EMBL/GenBank/DDBJ whole genome shotgun (WGS) entry which is preliminary data.</text>
</comment>
<reference evidence="3 4" key="1">
    <citation type="submission" date="2018-06" db="EMBL/GenBank/DDBJ databases">
        <title>Genomic Encyclopedia of Type Strains, Phase IV (KMG-IV): sequencing the most valuable type-strain genomes for metagenomic binning, comparative biology and taxonomic classification.</title>
        <authorList>
            <person name="Goeker M."/>
        </authorList>
    </citation>
    <scope>NUCLEOTIDE SEQUENCE [LARGE SCALE GENOMIC DNA]</scope>
    <source>
        <strain evidence="3 4">DSM 22112</strain>
    </source>
</reference>
<keyword evidence="2" id="KW-0472">Membrane</keyword>
<keyword evidence="2" id="KW-1133">Transmembrane helix</keyword>
<dbReference type="Gene3D" id="3.30.70.60">
    <property type="match status" value="1"/>
</dbReference>
<dbReference type="AlphaFoldDB" id="A0A366IAS9"/>
<dbReference type="GO" id="GO:0043107">
    <property type="term" value="P:type IV pilus-dependent motility"/>
    <property type="evidence" value="ECO:0007669"/>
    <property type="project" value="InterPro"/>
</dbReference>
<evidence type="ECO:0000313" key="4">
    <source>
        <dbReference type="Proteomes" id="UP000253490"/>
    </source>
</evidence>
<feature type="transmembrane region" description="Helical" evidence="2">
    <location>
        <begin position="9"/>
        <end position="30"/>
    </location>
</feature>
<evidence type="ECO:0000313" key="3">
    <source>
        <dbReference type="EMBL" id="RBP65283.1"/>
    </source>
</evidence>
<keyword evidence="2" id="KW-0812">Transmembrane</keyword>
<evidence type="ECO:0000256" key="1">
    <source>
        <dbReference type="SAM" id="MobiDB-lite"/>
    </source>
</evidence>
<gene>
    <name evidence="3" type="ORF">DES36_10720</name>
</gene>
<name>A0A366IAS9_9FIRM</name>
<keyword evidence="4" id="KW-1185">Reference proteome</keyword>
<proteinExistence type="predicted"/>
<evidence type="ECO:0000256" key="2">
    <source>
        <dbReference type="SAM" id="Phobius"/>
    </source>
</evidence>